<name>A0AAD6D520_9EURO</name>
<keyword evidence="2" id="KW-1185">Reference proteome</keyword>
<dbReference type="AlphaFoldDB" id="A0AAD6D520"/>
<evidence type="ECO:0000313" key="2">
    <source>
        <dbReference type="Proteomes" id="UP001220324"/>
    </source>
</evidence>
<protein>
    <submittedName>
        <fullName evidence="1">Glyoxalase family protein</fullName>
    </submittedName>
</protein>
<evidence type="ECO:0000313" key="1">
    <source>
        <dbReference type="EMBL" id="KAJ5556134.1"/>
    </source>
</evidence>
<organism evidence="1 2">
    <name type="scientific">Penicillium frequentans</name>
    <dbReference type="NCBI Taxonomy" id="3151616"/>
    <lineage>
        <taxon>Eukaryota</taxon>
        <taxon>Fungi</taxon>
        <taxon>Dikarya</taxon>
        <taxon>Ascomycota</taxon>
        <taxon>Pezizomycotina</taxon>
        <taxon>Eurotiomycetes</taxon>
        <taxon>Eurotiomycetidae</taxon>
        <taxon>Eurotiales</taxon>
        <taxon>Aspergillaceae</taxon>
        <taxon>Penicillium</taxon>
    </lineage>
</organism>
<gene>
    <name evidence="1" type="ORF">N7494_000049</name>
</gene>
<proteinExistence type="predicted"/>
<sequence>MTEPSEVITAVEFLAKTAGIIDTIRTNLLHNRLDRKEFQRLLSEYSNRAESDGKLMNAARQEPHCANRGLFLAYNHMECLSWLDKHNYTIPSSSVKWYSWKQILGKNRIPIFWSSSPTVELQALMKNIERTAALVCADLKAHNISIPETSVKYLDVPIGEHVATPPTEAYEDLLARGIAAQKRLAGTKVGTGMTEK</sequence>
<dbReference type="Proteomes" id="UP001220324">
    <property type="component" value="Unassembled WGS sequence"/>
</dbReference>
<accession>A0AAD6D520</accession>
<dbReference type="EMBL" id="JAQIZZ010000001">
    <property type="protein sequence ID" value="KAJ5556134.1"/>
    <property type="molecule type" value="Genomic_DNA"/>
</dbReference>
<reference evidence="1 2" key="1">
    <citation type="journal article" date="2023" name="IMA Fungus">
        <title>Comparative genomic study of the Penicillium genus elucidates a diverse pangenome and 15 lateral gene transfer events.</title>
        <authorList>
            <person name="Petersen C."/>
            <person name="Sorensen T."/>
            <person name="Nielsen M.R."/>
            <person name="Sondergaard T.E."/>
            <person name="Sorensen J.L."/>
            <person name="Fitzpatrick D.A."/>
            <person name="Frisvad J.C."/>
            <person name="Nielsen K.L."/>
        </authorList>
    </citation>
    <scope>NUCLEOTIDE SEQUENCE [LARGE SCALE GENOMIC DNA]</scope>
    <source>
        <strain evidence="1 2">IBT 35679</strain>
    </source>
</reference>
<comment type="caution">
    <text evidence="1">The sequence shown here is derived from an EMBL/GenBank/DDBJ whole genome shotgun (WGS) entry which is preliminary data.</text>
</comment>